<reference evidence="2 3" key="1">
    <citation type="submission" date="2017-06" db="EMBL/GenBank/DDBJ databases">
        <title>A platform for efficient transgenesis in Macrostomum lignano, a flatworm model organism for stem cell research.</title>
        <authorList>
            <person name="Berezikov E."/>
        </authorList>
    </citation>
    <scope>NUCLEOTIDE SEQUENCE [LARGE SCALE GENOMIC DNA]</scope>
    <source>
        <strain evidence="2">DV1</strain>
        <tissue evidence="2">Whole organism</tissue>
    </source>
</reference>
<feature type="compositionally biased region" description="Basic residues" evidence="1">
    <location>
        <begin position="52"/>
        <end position="68"/>
    </location>
</feature>
<dbReference type="Proteomes" id="UP000215902">
    <property type="component" value="Unassembled WGS sequence"/>
</dbReference>
<evidence type="ECO:0000313" key="2">
    <source>
        <dbReference type="EMBL" id="PAA65703.1"/>
    </source>
</evidence>
<gene>
    <name evidence="2" type="ORF">BOX15_Mlig014555g1</name>
</gene>
<feature type="compositionally biased region" description="Low complexity" evidence="1">
    <location>
        <begin position="41"/>
        <end position="51"/>
    </location>
</feature>
<feature type="region of interest" description="Disordered" evidence="1">
    <location>
        <begin position="149"/>
        <end position="212"/>
    </location>
</feature>
<feature type="compositionally biased region" description="Low complexity" evidence="1">
    <location>
        <begin position="194"/>
        <end position="212"/>
    </location>
</feature>
<feature type="region of interest" description="Disordered" evidence="1">
    <location>
        <begin position="104"/>
        <end position="124"/>
    </location>
</feature>
<proteinExistence type="predicted"/>
<dbReference type="EMBL" id="NIVC01001626">
    <property type="protein sequence ID" value="PAA65703.1"/>
    <property type="molecule type" value="Genomic_DNA"/>
</dbReference>
<keyword evidence="3" id="KW-1185">Reference proteome</keyword>
<evidence type="ECO:0000256" key="1">
    <source>
        <dbReference type="SAM" id="MobiDB-lite"/>
    </source>
</evidence>
<feature type="non-terminal residue" evidence="2">
    <location>
        <position position="1"/>
    </location>
</feature>
<evidence type="ECO:0000313" key="3">
    <source>
        <dbReference type="Proteomes" id="UP000215902"/>
    </source>
</evidence>
<accession>A0A267EW02</accession>
<name>A0A267EW02_9PLAT</name>
<organism evidence="2 3">
    <name type="scientific">Macrostomum lignano</name>
    <dbReference type="NCBI Taxonomy" id="282301"/>
    <lineage>
        <taxon>Eukaryota</taxon>
        <taxon>Metazoa</taxon>
        <taxon>Spiralia</taxon>
        <taxon>Lophotrochozoa</taxon>
        <taxon>Platyhelminthes</taxon>
        <taxon>Rhabditophora</taxon>
        <taxon>Macrostomorpha</taxon>
        <taxon>Macrostomida</taxon>
        <taxon>Macrostomidae</taxon>
        <taxon>Macrostomum</taxon>
    </lineage>
</organism>
<sequence length="212" mass="23030">TRYFLAQRAVRRQLARLARPRPGMPCSPAAKQQRSGAIAPSRSGQKQQKQLRQSRQKQPLQKRHRLSSRRGCEICPMLGEIDLVRRVIDSRTTAHEMTPRISAASIGRRQRSATGVSATGAPSGFWLRERPVSQQQPAKSANNQVVISPAKQPAKMAQRPSNDKAGLDTKQPPTKQLGGIISVSKRNWKQAEPAAAGSSSGKSAGKSGVAQD</sequence>
<feature type="region of interest" description="Disordered" evidence="1">
    <location>
        <begin position="18"/>
        <end position="68"/>
    </location>
</feature>
<comment type="caution">
    <text evidence="2">The sequence shown here is derived from an EMBL/GenBank/DDBJ whole genome shotgun (WGS) entry which is preliminary data.</text>
</comment>
<protein>
    <submittedName>
        <fullName evidence="2">Uncharacterized protein</fullName>
    </submittedName>
</protein>
<dbReference type="AlphaFoldDB" id="A0A267EW02"/>